<dbReference type="EMBL" id="CP036267">
    <property type="protein sequence ID" value="QDT31030.1"/>
    <property type="molecule type" value="Genomic_DNA"/>
</dbReference>
<proteinExistence type="predicted"/>
<dbReference type="AlphaFoldDB" id="A0A517QHC9"/>
<dbReference type="OrthoDB" id="275767at2"/>
<accession>A0A517QHC9</accession>
<sequence length="207" mass="22957">MPDQSAVTCPDLTKKQFLFLARKLGCFSKRSLLDVSHAGDWVADATRRHGSIEGIAEQANDSPAENVTIGSPAGSISQAAHSMHRLLVRDISVFQSEEMTPETTIALANLLSCLKPRGRMVIPVSEVDGPEHELWKQRLSGFPGRLTSRTYKTNLFDYASLTFVLRGIHAIPVLEFAIDRKPISRIDWHRFAREAVMARMENSNAAA</sequence>
<gene>
    <name evidence="1" type="ORF">Mal48_02600</name>
</gene>
<dbReference type="KEGG" id="tpol:Mal48_02600"/>
<evidence type="ECO:0008006" key="3">
    <source>
        <dbReference type="Google" id="ProtNLM"/>
    </source>
</evidence>
<dbReference type="Proteomes" id="UP000315724">
    <property type="component" value="Chromosome"/>
</dbReference>
<reference evidence="1 2" key="1">
    <citation type="submission" date="2019-02" db="EMBL/GenBank/DDBJ databases">
        <title>Deep-cultivation of Planctomycetes and their phenomic and genomic characterization uncovers novel biology.</title>
        <authorList>
            <person name="Wiegand S."/>
            <person name="Jogler M."/>
            <person name="Boedeker C."/>
            <person name="Pinto D."/>
            <person name="Vollmers J."/>
            <person name="Rivas-Marin E."/>
            <person name="Kohn T."/>
            <person name="Peeters S.H."/>
            <person name="Heuer A."/>
            <person name="Rast P."/>
            <person name="Oberbeckmann S."/>
            <person name="Bunk B."/>
            <person name="Jeske O."/>
            <person name="Meyerdierks A."/>
            <person name="Storesund J.E."/>
            <person name="Kallscheuer N."/>
            <person name="Luecker S."/>
            <person name="Lage O.M."/>
            <person name="Pohl T."/>
            <person name="Merkel B.J."/>
            <person name="Hornburger P."/>
            <person name="Mueller R.-W."/>
            <person name="Bruemmer F."/>
            <person name="Labrenz M."/>
            <person name="Spormann A.M."/>
            <person name="Op den Camp H."/>
            <person name="Overmann J."/>
            <person name="Amann R."/>
            <person name="Jetten M.S.M."/>
            <person name="Mascher T."/>
            <person name="Medema M.H."/>
            <person name="Devos D.P."/>
            <person name="Kaster A.-K."/>
            <person name="Ovreas L."/>
            <person name="Rohde M."/>
            <person name="Galperin M.Y."/>
            <person name="Jogler C."/>
        </authorList>
    </citation>
    <scope>NUCLEOTIDE SEQUENCE [LARGE SCALE GENOMIC DNA]</scope>
    <source>
        <strain evidence="1 2">Mal48</strain>
    </source>
</reference>
<name>A0A517QHC9_9PLAN</name>
<protein>
    <recommendedName>
        <fullName evidence="3">Methyltransferase type 11 domain-containing protein</fullName>
    </recommendedName>
</protein>
<dbReference type="RefSeq" id="WP_145195317.1">
    <property type="nucleotide sequence ID" value="NZ_CP036267.1"/>
</dbReference>
<evidence type="ECO:0000313" key="2">
    <source>
        <dbReference type="Proteomes" id="UP000315724"/>
    </source>
</evidence>
<keyword evidence="2" id="KW-1185">Reference proteome</keyword>
<organism evidence="1 2">
    <name type="scientific">Thalassoglobus polymorphus</name>
    <dbReference type="NCBI Taxonomy" id="2527994"/>
    <lineage>
        <taxon>Bacteria</taxon>
        <taxon>Pseudomonadati</taxon>
        <taxon>Planctomycetota</taxon>
        <taxon>Planctomycetia</taxon>
        <taxon>Planctomycetales</taxon>
        <taxon>Planctomycetaceae</taxon>
        <taxon>Thalassoglobus</taxon>
    </lineage>
</organism>
<evidence type="ECO:0000313" key="1">
    <source>
        <dbReference type="EMBL" id="QDT31030.1"/>
    </source>
</evidence>